<keyword evidence="2" id="KW-1133">Transmembrane helix</keyword>
<keyword evidence="5" id="KW-1185">Reference proteome</keyword>
<dbReference type="Pfam" id="PF05649">
    <property type="entry name" value="Peptidase_M13_N"/>
    <property type="match status" value="1"/>
</dbReference>
<dbReference type="GO" id="GO:0016485">
    <property type="term" value="P:protein processing"/>
    <property type="evidence" value="ECO:0007669"/>
    <property type="project" value="TreeGrafter"/>
</dbReference>
<dbReference type="OrthoDB" id="5801126at2759"/>
<proteinExistence type="inferred from homology"/>
<evidence type="ECO:0000256" key="1">
    <source>
        <dbReference type="ARBA" id="ARBA00007357"/>
    </source>
</evidence>
<keyword evidence="2" id="KW-0812">Transmembrane</keyword>
<evidence type="ECO:0000256" key="2">
    <source>
        <dbReference type="SAM" id="Phobius"/>
    </source>
</evidence>
<keyword evidence="2" id="KW-0472">Membrane</keyword>
<feature type="transmembrane region" description="Helical" evidence="2">
    <location>
        <begin position="48"/>
        <end position="68"/>
    </location>
</feature>
<evidence type="ECO:0000259" key="3">
    <source>
        <dbReference type="Pfam" id="PF05649"/>
    </source>
</evidence>
<dbReference type="InterPro" id="IPR008753">
    <property type="entry name" value="Peptidase_M13_N"/>
</dbReference>
<sequence length="182" mass="20574">CTPPNGMILFLCQNGADGEAAKATDVPLLKTPQEAEQRPQYNRKTRTILTIATAIATLLISLLLFVYWRFSECTTQRCVLTAARLLSKMDPSVDPCVDFYDYACGQWINNSVNLNYPSWNVLYETNMRAHDKIVHAMLKVIDGDSSVPFNSGERAAIELFRQCTDMDKLKTIGLNTWLRFVD</sequence>
<dbReference type="InterPro" id="IPR000718">
    <property type="entry name" value="Peptidase_M13"/>
</dbReference>
<gene>
    <name evidence="4" type="ORF">TELCIR_19366</name>
</gene>
<dbReference type="PANTHER" id="PTHR11733">
    <property type="entry name" value="ZINC METALLOPROTEASE FAMILY M13 NEPRILYSIN-RELATED"/>
    <property type="match status" value="1"/>
</dbReference>
<dbReference type="AlphaFoldDB" id="A0A2G9TMF2"/>
<comment type="similarity">
    <text evidence="1">Belongs to the peptidase M13 family.</text>
</comment>
<dbReference type="PANTHER" id="PTHR11733:SF133">
    <property type="entry name" value="PHOSPHATE-REGULATING NEUTRAL ENDOPEPTIDASE PHEX"/>
    <property type="match status" value="1"/>
</dbReference>
<dbReference type="EMBL" id="KZ358555">
    <property type="protein sequence ID" value="PIO59179.1"/>
    <property type="molecule type" value="Genomic_DNA"/>
</dbReference>
<dbReference type="InterPro" id="IPR024079">
    <property type="entry name" value="MetalloPept_cat_dom_sf"/>
</dbReference>
<feature type="non-terminal residue" evidence="4">
    <location>
        <position position="182"/>
    </location>
</feature>
<feature type="domain" description="Peptidase M13 N-terminal" evidence="3">
    <location>
        <begin position="95"/>
        <end position="178"/>
    </location>
</feature>
<dbReference type="SUPFAM" id="SSF55486">
    <property type="entry name" value="Metalloproteases ('zincins'), catalytic domain"/>
    <property type="match status" value="1"/>
</dbReference>
<evidence type="ECO:0000313" key="5">
    <source>
        <dbReference type="Proteomes" id="UP000230423"/>
    </source>
</evidence>
<reference evidence="4 5" key="1">
    <citation type="submission" date="2015-09" db="EMBL/GenBank/DDBJ databases">
        <title>Draft genome of the parasitic nematode Teladorsagia circumcincta isolate WARC Sus (inbred).</title>
        <authorList>
            <person name="Mitreva M."/>
        </authorList>
    </citation>
    <scope>NUCLEOTIDE SEQUENCE [LARGE SCALE GENOMIC DNA]</scope>
    <source>
        <strain evidence="4 5">S</strain>
    </source>
</reference>
<dbReference type="PROSITE" id="PS51885">
    <property type="entry name" value="NEPRILYSIN"/>
    <property type="match status" value="1"/>
</dbReference>
<evidence type="ECO:0000313" key="4">
    <source>
        <dbReference type="EMBL" id="PIO59179.1"/>
    </source>
</evidence>
<dbReference type="Gene3D" id="3.40.390.10">
    <property type="entry name" value="Collagenase (Catalytic Domain)"/>
    <property type="match status" value="1"/>
</dbReference>
<dbReference type="GO" id="GO:0004222">
    <property type="term" value="F:metalloendopeptidase activity"/>
    <property type="evidence" value="ECO:0007669"/>
    <property type="project" value="InterPro"/>
</dbReference>
<feature type="non-terminal residue" evidence="4">
    <location>
        <position position="1"/>
    </location>
</feature>
<name>A0A2G9TMF2_TELCI</name>
<dbReference type="GO" id="GO:0005886">
    <property type="term" value="C:plasma membrane"/>
    <property type="evidence" value="ECO:0007669"/>
    <property type="project" value="TreeGrafter"/>
</dbReference>
<dbReference type="Proteomes" id="UP000230423">
    <property type="component" value="Unassembled WGS sequence"/>
</dbReference>
<protein>
    <recommendedName>
        <fullName evidence="3">Peptidase M13 N-terminal domain-containing protein</fullName>
    </recommendedName>
</protein>
<accession>A0A2G9TMF2</accession>
<organism evidence="4 5">
    <name type="scientific">Teladorsagia circumcincta</name>
    <name type="common">Brown stomach worm</name>
    <name type="synonym">Ostertagia circumcincta</name>
    <dbReference type="NCBI Taxonomy" id="45464"/>
    <lineage>
        <taxon>Eukaryota</taxon>
        <taxon>Metazoa</taxon>
        <taxon>Ecdysozoa</taxon>
        <taxon>Nematoda</taxon>
        <taxon>Chromadorea</taxon>
        <taxon>Rhabditida</taxon>
        <taxon>Rhabditina</taxon>
        <taxon>Rhabditomorpha</taxon>
        <taxon>Strongyloidea</taxon>
        <taxon>Trichostrongylidae</taxon>
        <taxon>Teladorsagia</taxon>
    </lineage>
</organism>